<dbReference type="Proteomes" id="UP001071230">
    <property type="component" value="Unassembled WGS sequence"/>
</dbReference>
<dbReference type="GO" id="GO:0006508">
    <property type="term" value="P:proteolysis"/>
    <property type="evidence" value="ECO:0007669"/>
    <property type="project" value="UniProtKB-KW"/>
</dbReference>
<keyword evidence="2" id="KW-0645">Protease</keyword>
<dbReference type="EMBL" id="CDGJ01000109">
    <property type="protein sequence ID" value="CEJ08991.1"/>
    <property type="molecule type" value="Genomic_DNA"/>
</dbReference>
<reference evidence="11" key="1">
    <citation type="submission" date="2014-11" db="EMBL/GenBank/DDBJ databases">
        <authorList>
            <person name="Hornung B.V."/>
        </authorList>
    </citation>
    <scope>NUCLEOTIDE SEQUENCE</scope>
    <source>
        <strain evidence="11">INE</strain>
    </source>
</reference>
<keyword evidence="3" id="KW-0732">Signal</keyword>
<evidence type="ECO:0000256" key="3">
    <source>
        <dbReference type="ARBA" id="ARBA00022729"/>
    </source>
</evidence>
<evidence type="ECO:0000256" key="4">
    <source>
        <dbReference type="ARBA" id="ARBA00022737"/>
    </source>
</evidence>
<comment type="similarity">
    <text evidence="1">Belongs to the peptidase C40 family.</text>
</comment>
<dbReference type="InterPro" id="IPR011098">
    <property type="entry name" value="G5_dom"/>
</dbReference>
<dbReference type="RefSeq" id="WP_240986312.1">
    <property type="nucleotide sequence ID" value="NZ_CDGJ01000109.1"/>
</dbReference>
<gene>
    <name evidence="11" type="ORF">DEACI_3473</name>
    <name evidence="10" type="ORF">DEACI_3855</name>
</gene>
<dbReference type="InterPro" id="IPR038765">
    <property type="entry name" value="Papain-like_cys_pep_sf"/>
</dbReference>
<keyword evidence="4" id="KW-0677">Repeat</keyword>
<dbReference type="Pfam" id="PF07501">
    <property type="entry name" value="G5"/>
    <property type="match status" value="1"/>
</dbReference>
<evidence type="ECO:0000256" key="1">
    <source>
        <dbReference type="ARBA" id="ARBA00007074"/>
    </source>
</evidence>
<dbReference type="InterPro" id="IPR000064">
    <property type="entry name" value="NLP_P60_dom"/>
</dbReference>
<dbReference type="PROSITE" id="PS51109">
    <property type="entry name" value="G5"/>
    <property type="match status" value="1"/>
</dbReference>
<evidence type="ECO:0000313" key="10">
    <source>
        <dbReference type="EMBL" id="CAA7603032.1"/>
    </source>
</evidence>
<dbReference type="SMART" id="SM00257">
    <property type="entry name" value="LysM"/>
    <property type="match status" value="1"/>
</dbReference>
<dbReference type="SUPFAM" id="SSF54106">
    <property type="entry name" value="LysM domain"/>
    <property type="match status" value="1"/>
</dbReference>
<feature type="domain" description="LysM" evidence="8">
    <location>
        <begin position="307"/>
        <end position="352"/>
    </location>
</feature>
<name>A0A8S0WI00_9FIRM</name>
<dbReference type="InterPro" id="IPR036779">
    <property type="entry name" value="LysM_dom_sf"/>
</dbReference>
<keyword evidence="5" id="KW-0378">Hydrolase</keyword>
<dbReference type="PANTHER" id="PTHR47053:SF1">
    <property type="entry name" value="MUREIN DD-ENDOPEPTIDASE MEPH-RELATED"/>
    <property type="match status" value="1"/>
</dbReference>
<dbReference type="InterPro" id="IPR051202">
    <property type="entry name" value="Peptidase_C40"/>
</dbReference>
<evidence type="ECO:0000259" key="9">
    <source>
        <dbReference type="PROSITE" id="PS51935"/>
    </source>
</evidence>
<dbReference type="InterPro" id="IPR018392">
    <property type="entry name" value="LysM"/>
</dbReference>
<dbReference type="Gene3D" id="3.90.1720.10">
    <property type="entry name" value="endopeptidase domain like (from Nostoc punctiforme)"/>
    <property type="match status" value="1"/>
</dbReference>
<dbReference type="Gene3D" id="2.20.230.10">
    <property type="entry name" value="Resuscitation-promoting factor rpfb"/>
    <property type="match status" value="1"/>
</dbReference>
<protein>
    <submittedName>
        <fullName evidence="10">G5 domain protein</fullName>
    </submittedName>
    <submittedName>
        <fullName evidence="11">LysM domain protein</fullName>
    </submittedName>
</protein>
<evidence type="ECO:0000256" key="2">
    <source>
        <dbReference type="ARBA" id="ARBA00022670"/>
    </source>
</evidence>
<feature type="domain" description="NlpC/P60" evidence="9">
    <location>
        <begin position="452"/>
        <end position="574"/>
    </location>
</feature>
<dbReference type="AlphaFoldDB" id="A0A8S0WI00"/>
<dbReference type="GO" id="GO:0008234">
    <property type="term" value="F:cysteine-type peptidase activity"/>
    <property type="evidence" value="ECO:0007669"/>
    <property type="project" value="UniProtKB-KW"/>
</dbReference>
<accession>A0A8S0WI00</accession>
<evidence type="ECO:0000259" key="7">
    <source>
        <dbReference type="PROSITE" id="PS51109"/>
    </source>
</evidence>
<reference evidence="10" key="2">
    <citation type="submission" date="2020-01" db="EMBL/GenBank/DDBJ databases">
        <authorList>
            <person name="Hornung B."/>
        </authorList>
    </citation>
    <scope>NUCLEOTIDE SEQUENCE</scope>
    <source>
        <strain evidence="10">PacBioINE</strain>
    </source>
</reference>
<dbReference type="SUPFAM" id="SSF54001">
    <property type="entry name" value="Cysteine proteinases"/>
    <property type="match status" value="1"/>
</dbReference>
<evidence type="ECO:0000313" key="12">
    <source>
        <dbReference type="Proteomes" id="UP001071230"/>
    </source>
</evidence>
<evidence type="ECO:0000256" key="6">
    <source>
        <dbReference type="ARBA" id="ARBA00022807"/>
    </source>
</evidence>
<keyword evidence="6" id="KW-0788">Thiol protease</keyword>
<proteinExistence type="inferred from homology"/>
<dbReference type="EMBL" id="LR746496">
    <property type="protein sequence ID" value="CAA7603032.1"/>
    <property type="molecule type" value="Genomic_DNA"/>
</dbReference>
<dbReference type="SMART" id="SM01208">
    <property type="entry name" value="G5"/>
    <property type="match status" value="1"/>
</dbReference>
<dbReference type="Gene3D" id="3.10.350.10">
    <property type="entry name" value="LysM domain"/>
    <property type="match status" value="1"/>
</dbReference>
<evidence type="ECO:0000313" key="11">
    <source>
        <dbReference type="EMBL" id="CEJ08991.1"/>
    </source>
</evidence>
<evidence type="ECO:0000256" key="5">
    <source>
        <dbReference type="ARBA" id="ARBA00022801"/>
    </source>
</evidence>
<dbReference type="Proteomes" id="UP000836597">
    <property type="component" value="Chromosome"/>
</dbReference>
<keyword evidence="12" id="KW-1185">Reference proteome</keyword>
<dbReference type="PROSITE" id="PS51782">
    <property type="entry name" value="LYSM"/>
    <property type="match status" value="1"/>
</dbReference>
<dbReference type="Pfam" id="PF01476">
    <property type="entry name" value="LysM"/>
    <property type="match status" value="1"/>
</dbReference>
<dbReference type="PANTHER" id="PTHR47053">
    <property type="entry name" value="MUREIN DD-ENDOPEPTIDASE MEPH-RELATED"/>
    <property type="match status" value="1"/>
</dbReference>
<dbReference type="KEGG" id="aacx:DEACI_3855"/>
<sequence length="574" mass="63391">MSLHPTFSPVKNFAQRRVWSPLKDFTLHEAWLPLKDFTLHEAWLPLKDFTRHQVWFPLKDFARHDLLPPLKNFARHRVWSPSKAFVMRRVTVSHPAQAPKKLAQTETRKKINLFFRQYPKNLSWKSPPIIAGLTALALLGGGLTYYFSTTTAAVAVMVNGQQIGLVSNIQAGRNLVQTALARQGRPFGLIAKTHDQITYTNLRVNRALYLKSEVGEQALENKLSFYLNGYALETNGSVIAVLPSKNDVEKVLQEYRDHYVVPGQDNNVTTVAFAENVNIQEENVPPSRVETPAQVLKTLIDGKTTTTNYTVQPKDSWWLIARKNNMLTDEVLAGNPGATKNTKLHPGQVIKLVDVEPYLTVVSKGTYTGTETVPFDVVTKTDYNLAPGQTSILKQGSNGAVSITYSYVQKNGIDTSKKVLSEKILKHPVSQVIAKGPSRGPISVAFAASRGGTGSSNIVDRALSYVGAPYVFGGTNRSGFDCSGFTKYVYAQFGVSLPRTSFEQFDSGTPVSMDNLQPGDLVFFTTYARGASHVGIYIGGGRFVQAANPNSGVEVSNLGDRFYSSRYLGARRYN</sequence>
<feature type="domain" description="G5" evidence="7">
    <location>
        <begin position="359"/>
        <end position="439"/>
    </location>
</feature>
<dbReference type="Pfam" id="PF00877">
    <property type="entry name" value="NLPC_P60"/>
    <property type="match status" value="1"/>
</dbReference>
<organism evidence="10">
    <name type="scientific">Acididesulfobacillus acetoxydans</name>
    <dbReference type="NCBI Taxonomy" id="1561005"/>
    <lineage>
        <taxon>Bacteria</taxon>
        <taxon>Bacillati</taxon>
        <taxon>Bacillota</taxon>
        <taxon>Clostridia</taxon>
        <taxon>Eubacteriales</taxon>
        <taxon>Peptococcaceae</taxon>
        <taxon>Acididesulfobacillus</taxon>
    </lineage>
</organism>
<evidence type="ECO:0000259" key="8">
    <source>
        <dbReference type="PROSITE" id="PS51782"/>
    </source>
</evidence>
<dbReference type="CDD" id="cd00118">
    <property type="entry name" value="LysM"/>
    <property type="match status" value="1"/>
</dbReference>
<dbReference type="PROSITE" id="PS51935">
    <property type="entry name" value="NLPC_P60"/>
    <property type="match status" value="1"/>
</dbReference>